<evidence type="ECO:0008006" key="3">
    <source>
        <dbReference type="Google" id="ProtNLM"/>
    </source>
</evidence>
<dbReference type="EMBL" id="BRYA01001485">
    <property type="protein sequence ID" value="GMI44517.1"/>
    <property type="molecule type" value="Genomic_DNA"/>
</dbReference>
<accession>A0A9W7LCD7</accession>
<evidence type="ECO:0000313" key="2">
    <source>
        <dbReference type="Proteomes" id="UP001165065"/>
    </source>
</evidence>
<dbReference type="Gene3D" id="3.40.50.1820">
    <property type="entry name" value="alpha/beta hydrolase"/>
    <property type="match status" value="1"/>
</dbReference>
<dbReference type="Proteomes" id="UP001165065">
    <property type="component" value="Unassembled WGS sequence"/>
</dbReference>
<evidence type="ECO:0000313" key="1">
    <source>
        <dbReference type="EMBL" id="GMI44517.1"/>
    </source>
</evidence>
<proteinExistence type="predicted"/>
<dbReference type="PANTHER" id="PTHR31591:SF1">
    <property type="entry name" value="UPF0613 PROTEIN PB24D3.06C"/>
    <property type="match status" value="1"/>
</dbReference>
<dbReference type="Pfam" id="PF08538">
    <property type="entry name" value="DUF1749"/>
    <property type="match status" value="1"/>
</dbReference>
<gene>
    <name evidence="1" type="ORF">TrCOL_g1507</name>
</gene>
<sequence length="298" mass="32373">MNLYGPLTGCTVARYSSNFPLTTLIQYPTQKPLSTTSNYLILLGGLSDALLPTPYTAPLAAACTLNNFAFVNPTLRSSSLQFGFGSLDDDVADLEDLLSYLTSLSPTSPSKFVLVGHSTGCQQTVHYLRTSPNAESITGAVLQAPASDRETTEDNTQWCEMAETMIRENKADEFLPRAAFWAPITASRFTSLYSLIADGDDYFSSDLSDSQLTARLSHIPSLISSSTAALKFCVAAYSMNDEYVPPSVDKESLLSRFESIGGMEVWKLPGVHNLMPSSTYPNSHTDFVAKVEAKLKAL</sequence>
<dbReference type="OrthoDB" id="10034502at2759"/>
<organism evidence="1 2">
    <name type="scientific">Triparma columacea</name>
    <dbReference type="NCBI Taxonomy" id="722753"/>
    <lineage>
        <taxon>Eukaryota</taxon>
        <taxon>Sar</taxon>
        <taxon>Stramenopiles</taxon>
        <taxon>Ochrophyta</taxon>
        <taxon>Bolidophyceae</taxon>
        <taxon>Parmales</taxon>
        <taxon>Triparmaceae</taxon>
        <taxon>Triparma</taxon>
    </lineage>
</organism>
<dbReference type="PANTHER" id="PTHR31591">
    <property type="entry name" value="UPF0613 PROTEIN PB24D3.06C"/>
    <property type="match status" value="1"/>
</dbReference>
<reference evidence="2" key="1">
    <citation type="journal article" date="2023" name="Commun. Biol.">
        <title>Genome analysis of Parmales, the sister group of diatoms, reveals the evolutionary specialization of diatoms from phago-mixotrophs to photoautotrophs.</title>
        <authorList>
            <person name="Ban H."/>
            <person name="Sato S."/>
            <person name="Yoshikawa S."/>
            <person name="Yamada K."/>
            <person name="Nakamura Y."/>
            <person name="Ichinomiya M."/>
            <person name="Sato N."/>
            <person name="Blanc-Mathieu R."/>
            <person name="Endo H."/>
            <person name="Kuwata A."/>
            <person name="Ogata H."/>
        </authorList>
    </citation>
    <scope>NUCLEOTIDE SEQUENCE [LARGE SCALE GENOMIC DNA]</scope>
</reference>
<dbReference type="InterPro" id="IPR013744">
    <property type="entry name" value="SidJ"/>
</dbReference>
<protein>
    <recommendedName>
        <fullName evidence="3">DUF1749-domain-containing protein</fullName>
    </recommendedName>
</protein>
<keyword evidence="2" id="KW-1185">Reference proteome</keyword>
<comment type="caution">
    <text evidence="1">The sequence shown here is derived from an EMBL/GenBank/DDBJ whole genome shotgun (WGS) entry which is preliminary data.</text>
</comment>
<dbReference type="InterPro" id="IPR029058">
    <property type="entry name" value="AB_hydrolase_fold"/>
</dbReference>
<dbReference type="AlphaFoldDB" id="A0A9W7LCD7"/>
<dbReference type="SUPFAM" id="SSF53474">
    <property type="entry name" value="alpha/beta-Hydrolases"/>
    <property type="match status" value="1"/>
</dbReference>
<name>A0A9W7LCD7_9STRA</name>